<keyword evidence="5" id="KW-0862">Zinc</keyword>
<dbReference type="RefSeq" id="WP_197115798.1">
    <property type="nucleotide sequence ID" value="NZ_JACBXQ010000005.1"/>
</dbReference>
<dbReference type="InterPro" id="IPR051013">
    <property type="entry name" value="MBL_superfamily_lactonases"/>
</dbReference>
<dbReference type="Gene3D" id="3.60.15.10">
    <property type="entry name" value="Ribonuclease Z/Hydroxyacylglutathione hydrolase-like"/>
    <property type="match status" value="1"/>
</dbReference>
<proteinExistence type="inferred from homology"/>
<protein>
    <submittedName>
        <fullName evidence="7">MBL fold metallo-hydrolase</fullName>
    </submittedName>
</protein>
<evidence type="ECO:0000259" key="6">
    <source>
        <dbReference type="SMART" id="SM00849"/>
    </source>
</evidence>
<feature type="domain" description="Metallo-beta-lactamase" evidence="6">
    <location>
        <begin position="38"/>
        <end position="250"/>
    </location>
</feature>
<gene>
    <name evidence="7" type="ORF">HZY91_08255</name>
</gene>
<keyword evidence="4" id="KW-0378">Hydrolase</keyword>
<evidence type="ECO:0000313" key="7">
    <source>
        <dbReference type="EMBL" id="MBG9986877.1"/>
    </source>
</evidence>
<comment type="caution">
    <text evidence="7">The sequence shown here is derived from an EMBL/GenBank/DDBJ whole genome shotgun (WGS) entry which is preliminary data.</text>
</comment>
<keyword evidence="3" id="KW-0479">Metal-binding</keyword>
<evidence type="ECO:0000256" key="2">
    <source>
        <dbReference type="ARBA" id="ARBA00007749"/>
    </source>
</evidence>
<dbReference type="InterPro" id="IPR001279">
    <property type="entry name" value="Metallo-B-lactamas"/>
</dbReference>
<dbReference type="PANTHER" id="PTHR42978:SF2">
    <property type="entry name" value="102 KBASES UNSTABLE REGION: FROM 1 TO 119443"/>
    <property type="match status" value="1"/>
</dbReference>
<evidence type="ECO:0000256" key="5">
    <source>
        <dbReference type="ARBA" id="ARBA00022833"/>
    </source>
</evidence>
<sequence length="279" mass="31874">MITLTGIVTSCHKIEVGGCIRPEKTLIKGGSPNSLYFPASSYLIEHTEMGSLLVDTGYGEAAYQVMRQRQAGRLPMSQFLLNIYDRLLPIQPYEEDLATSLVKRGYRAEQVNHLLITHAHLDHIGCLVNFPQARLWMSRSTYRHLWSFRKYLPQYGRAFLGDLEQDIHLIDFNERLWIDGVDTGIDAYRLADDLIALDLSGHAEEMTGLYLPSLRLCLAIDAGWRKAYLSPEMLDRFTWIARRVQWSWPHYRATCEKLSGLMQLGITVDICHEQGGGDQ</sequence>
<dbReference type="Proteomes" id="UP000721415">
    <property type="component" value="Unassembled WGS sequence"/>
</dbReference>
<dbReference type="PANTHER" id="PTHR42978">
    <property type="entry name" value="QUORUM-QUENCHING LACTONASE YTNP-RELATED-RELATED"/>
    <property type="match status" value="1"/>
</dbReference>
<evidence type="ECO:0000256" key="4">
    <source>
        <dbReference type="ARBA" id="ARBA00022801"/>
    </source>
</evidence>
<name>A0ABS0LS53_9LACT</name>
<evidence type="ECO:0000256" key="1">
    <source>
        <dbReference type="ARBA" id="ARBA00001947"/>
    </source>
</evidence>
<reference evidence="7 8" key="1">
    <citation type="submission" date="2020-07" db="EMBL/GenBank/DDBJ databases">
        <title>Facklamia lactis sp. nov., isolated from raw milk.</title>
        <authorList>
            <person name="Doll E.V."/>
            <person name="Huptas C."/>
            <person name="Staib L."/>
            <person name="Wenning M."/>
            <person name="Scherer S."/>
        </authorList>
    </citation>
    <scope>NUCLEOTIDE SEQUENCE [LARGE SCALE GENOMIC DNA]</scope>
    <source>
        <strain evidence="7 8">DSM 111018</strain>
    </source>
</reference>
<dbReference type="SMART" id="SM00849">
    <property type="entry name" value="Lactamase_B"/>
    <property type="match status" value="1"/>
</dbReference>
<comment type="similarity">
    <text evidence="2">Belongs to the metallo-beta-lactamase superfamily.</text>
</comment>
<evidence type="ECO:0000313" key="8">
    <source>
        <dbReference type="Proteomes" id="UP000721415"/>
    </source>
</evidence>
<accession>A0ABS0LS53</accession>
<organism evidence="7 8">
    <name type="scientific">Facklamia lactis</name>
    <dbReference type="NCBI Taxonomy" id="2749967"/>
    <lineage>
        <taxon>Bacteria</taxon>
        <taxon>Bacillati</taxon>
        <taxon>Bacillota</taxon>
        <taxon>Bacilli</taxon>
        <taxon>Lactobacillales</taxon>
        <taxon>Aerococcaceae</taxon>
        <taxon>Facklamia</taxon>
    </lineage>
</organism>
<comment type="cofactor">
    <cofactor evidence="1">
        <name>Zn(2+)</name>
        <dbReference type="ChEBI" id="CHEBI:29105"/>
    </cofactor>
</comment>
<dbReference type="EMBL" id="JACBXQ010000005">
    <property type="protein sequence ID" value="MBG9986877.1"/>
    <property type="molecule type" value="Genomic_DNA"/>
</dbReference>
<keyword evidence="8" id="KW-1185">Reference proteome</keyword>
<dbReference type="Pfam" id="PF00753">
    <property type="entry name" value="Lactamase_B"/>
    <property type="match status" value="1"/>
</dbReference>
<evidence type="ECO:0000256" key="3">
    <source>
        <dbReference type="ARBA" id="ARBA00022723"/>
    </source>
</evidence>
<dbReference type="InterPro" id="IPR036866">
    <property type="entry name" value="RibonucZ/Hydroxyglut_hydro"/>
</dbReference>
<dbReference type="SUPFAM" id="SSF56281">
    <property type="entry name" value="Metallo-hydrolase/oxidoreductase"/>
    <property type="match status" value="1"/>
</dbReference>